<gene>
    <name evidence="2" type="ORF">NPX36_13250</name>
</gene>
<dbReference type="SUPFAM" id="SSF55729">
    <property type="entry name" value="Acyl-CoA N-acyltransferases (Nat)"/>
    <property type="match status" value="2"/>
</dbReference>
<feature type="domain" description="N-acetyltransferase" evidence="1">
    <location>
        <begin position="185"/>
        <end position="333"/>
    </location>
</feature>
<evidence type="ECO:0000313" key="3">
    <source>
        <dbReference type="Proteomes" id="UP001317001"/>
    </source>
</evidence>
<dbReference type="Gene3D" id="3.40.630.30">
    <property type="match status" value="2"/>
</dbReference>
<dbReference type="InterPro" id="IPR000182">
    <property type="entry name" value="GNAT_dom"/>
</dbReference>
<dbReference type="EMBL" id="CP102382">
    <property type="protein sequence ID" value="UUV21276.1"/>
    <property type="molecule type" value="Genomic_DNA"/>
</dbReference>
<proteinExistence type="predicted"/>
<dbReference type="Proteomes" id="UP001317001">
    <property type="component" value="Chromosome"/>
</dbReference>
<keyword evidence="3" id="KW-1185">Reference proteome</keyword>
<sequence>MNSYKVLNKQSYSIGDYSIVPIRFEDRYDIMKWRNEQIYHLRQSKPLTESDQERYFSNVVSKLFEEETPNQLLFSYLKNGECIGYGGLVHINWLDKNAEISFIMNTELEKNFFGLHWQTFLRLIQKIAFEDLSLHKIYTFAFDLRPHLYEVIEKCGFIKEAVLKEHCIFNYEFKDVVIHSIINKLRLRIATTKDNDKTFEWATDPQIRKYSFNQSQIRKEEHGKWFKSKIEDHDCHYYILENILGTPLGSIRLDLNENEAMISYLIDSSFFGKGLGTEILILIEDEIVSSNLKPLRLVGLVQKENAASIRIFNKLGYNTTTENGVLKFTKIIQ</sequence>
<dbReference type="InterPro" id="IPR016181">
    <property type="entry name" value="Acyl_CoA_acyltransferase"/>
</dbReference>
<evidence type="ECO:0000259" key="1">
    <source>
        <dbReference type="PROSITE" id="PS51186"/>
    </source>
</evidence>
<protein>
    <submittedName>
        <fullName evidence="2">GNAT family N-acetyltransferase</fullName>
    </submittedName>
</protein>
<dbReference type="Pfam" id="PF13302">
    <property type="entry name" value="Acetyltransf_3"/>
    <property type="match status" value="1"/>
</dbReference>
<reference evidence="2 3" key="1">
    <citation type="submission" date="2022-08" db="EMBL/GenBank/DDBJ databases">
        <title>Myroides zhujiangensis sp. nov., a novel bacterium isolated from sediment in the Pearl River Estuary.</title>
        <authorList>
            <person name="Cui L."/>
        </authorList>
    </citation>
    <scope>NUCLEOTIDE SEQUENCE [LARGE SCALE GENOMIC DNA]</scope>
    <source>
        <strain evidence="2 3">SCSIO 72103</strain>
    </source>
</reference>
<organism evidence="2 3">
    <name type="scientific">Paenimyroides aestuarii</name>
    <dbReference type="NCBI Taxonomy" id="2968490"/>
    <lineage>
        <taxon>Bacteria</taxon>
        <taxon>Pseudomonadati</taxon>
        <taxon>Bacteroidota</taxon>
        <taxon>Flavobacteriia</taxon>
        <taxon>Flavobacteriales</taxon>
        <taxon>Flavobacteriaceae</taxon>
        <taxon>Paenimyroides</taxon>
    </lineage>
</organism>
<dbReference type="PANTHER" id="PTHR43415:SF3">
    <property type="entry name" value="GNAT-FAMILY ACETYLTRANSFERASE"/>
    <property type="match status" value="1"/>
</dbReference>
<accession>A0ABY5NRT2</accession>
<dbReference type="RefSeq" id="WP_257499203.1">
    <property type="nucleotide sequence ID" value="NZ_CP102382.1"/>
</dbReference>
<dbReference type="PANTHER" id="PTHR43415">
    <property type="entry name" value="SPERMIDINE N(1)-ACETYLTRANSFERASE"/>
    <property type="match status" value="1"/>
</dbReference>
<dbReference type="Pfam" id="PF13420">
    <property type="entry name" value="Acetyltransf_4"/>
    <property type="match status" value="1"/>
</dbReference>
<evidence type="ECO:0000313" key="2">
    <source>
        <dbReference type="EMBL" id="UUV21276.1"/>
    </source>
</evidence>
<dbReference type="PROSITE" id="PS51186">
    <property type="entry name" value="GNAT"/>
    <property type="match status" value="1"/>
</dbReference>
<name>A0ABY5NRT2_9FLAO</name>